<dbReference type="EMBL" id="MN740568">
    <property type="protein sequence ID" value="QHU34247.1"/>
    <property type="molecule type" value="Genomic_DNA"/>
</dbReference>
<evidence type="ECO:0000313" key="1">
    <source>
        <dbReference type="EMBL" id="QHU34247.1"/>
    </source>
</evidence>
<proteinExistence type="predicted"/>
<name>A0A6C0LUF8_9ZZZZ</name>
<sequence length="242" mass="27784">MVLRYLKLIYFLIPMGITYTNTMQVPTTLRIDAVKTCQRLGECVLRTDNKTKQLWKMKWQEDMKEQISSDFGRIYLIVKRNGDENEILKIGKSECKGGMKTTFSFYQGGLGGSPSIRTFGIHHLIYNELLQNNQIEIYGIWSKPVKVMVPGLYDETEEFVCPSIHSMENKCRTEYKTIYGTYPPWNFQENATPWPVTILDKYKIQVQNRGAAPPPVPAPVPSPNESEPVAEQIMSIHTSTYC</sequence>
<protein>
    <submittedName>
        <fullName evidence="1">Uncharacterized protein</fullName>
    </submittedName>
</protein>
<organism evidence="1">
    <name type="scientific">viral metagenome</name>
    <dbReference type="NCBI Taxonomy" id="1070528"/>
    <lineage>
        <taxon>unclassified sequences</taxon>
        <taxon>metagenomes</taxon>
        <taxon>organismal metagenomes</taxon>
    </lineage>
</organism>
<accession>A0A6C0LUF8</accession>
<dbReference type="AlphaFoldDB" id="A0A6C0LUF8"/>
<reference evidence="1" key="1">
    <citation type="journal article" date="2020" name="Nature">
        <title>Giant virus diversity and host interactions through global metagenomics.</title>
        <authorList>
            <person name="Schulz F."/>
            <person name="Roux S."/>
            <person name="Paez-Espino D."/>
            <person name="Jungbluth S."/>
            <person name="Walsh D.A."/>
            <person name="Denef V.J."/>
            <person name="McMahon K.D."/>
            <person name="Konstantinidis K.T."/>
            <person name="Eloe-Fadrosh E.A."/>
            <person name="Kyrpides N.C."/>
            <person name="Woyke T."/>
        </authorList>
    </citation>
    <scope>NUCLEOTIDE SEQUENCE</scope>
    <source>
        <strain evidence="1">GVMAG-S-1016713-123</strain>
    </source>
</reference>